<protein>
    <recommendedName>
        <fullName evidence="2">TNT domain-containing protein</fullName>
    </recommendedName>
</protein>
<gene>
    <name evidence="3" type="ORF">A5634_10540</name>
</gene>
<evidence type="ECO:0000313" key="3">
    <source>
        <dbReference type="EMBL" id="OBK21241.1"/>
    </source>
</evidence>
<feature type="domain" description="TNT" evidence="2">
    <location>
        <begin position="460"/>
        <end position="556"/>
    </location>
</feature>
<organism evidence="3 4">
    <name type="scientific">Mycobacterium asiaticum</name>
    <dbReference type="NCBI Taxonomy" id="1790"/>
    <lineage>
        <taxon>Bacteria</taxon>
        <taxon>Bacillati</taxon>
        <taxon>Actinomycetota</taxon>
        <taxon>Actinomycetes</taxon>
        <taxon>Mycobacteriales</taxon>
        <taxon>Mycobacteriaceae</taxon>
        <taxon>Mycobacterium</taxon>
    </lineage>
</organism>
<proteinExistence type="predicted"/>
<evidence type="ECO:0000313" key="4">
    <source>
        <dbReference type="Proteomes" id="UP000093928"/>
    </source>
</evidence>
<dbReference type="GO" id="GO:0050135">
    <property type="term" value="F:NADP+ nucleosidase activity"/>
    <property type="evidence" value="ECO:0007669"/>
    <property type="project" value="InterPro"/>
</dbReference>
<dbReference type="Proteomes" id="UP000093928">
    <property type="component" value="Unassembled WGS sequence"/>
</dbReference>
<dbReference type="EMBL" id="LZLS01000207">
    <property type="protein sequence ID" value="OBK21241.1"/>
    <property type="molecule type" value="Genomic_DNA"/>
</dbReference>
<evidence type="ECO:0000259" key="2">
    <source>
        <dbReference type="Pfam" id="PF14021"/>
    </source>
</evidence>
<dbReference type="OrthoDB" id="4745173at2"/>
<accession>A0A1A3NHG9</accession>
<dbReference type="InterPro" id="IPR053024">
    <property type="entry name" value="Fungal_surface_NADase"/>
</dbReference>
<dbReference type="InterPro" id="IPR025331">
    <property type="entry name" value="TNT"/>
</dbReference>
<name>A0A1A3NHG9_MYCAS</name>
<dbReference type="Pfam" id="PF14021">
    <property type="entry name" value="TNT"/>
    <property type="match status" value="1"/>
</dbReference>
<dbReference type="AlphaFoldDB" id="A0A1A3NHG9"/>
<reference evidence="3 4" key="1">
    <citation type="submission" date="2016-06" db="EMBL/GenBank/DDBJ databases">
        <authorList>
            <person name="Kjaerup R.B."/>
            <person name="Dalgaard T.S."/>
            <person name="Juul-Madsen H.R."/>
        </authorList>
    </citation>
    <scope>NUCLEOTIDE SEQUENCE [LARGE SCALE GENOMIC DNA]</scope>
    <source>
        <strain evidence="3 4">1165133.8</strain>
    </source>
</reference>
<dbReference type="PANTHER" id="PTHR42059:SF1">
    <property type="entry name" value="TNT DOMAIN-CONTAINING PROTEIN"/>
    <property type="match status" value="1"/>
</dbReference>
<evidence type="ECO:0000256" key="1">
    <source>
        <dbReference type="SAM" id="MobiDB-lite"/>
    </source>
</evidence>
<dbReference type="PANTHER" id="PTHR42059">
    <property type="entry name" value="TNT DOMAIN-CONTAINING PROTEIN"/>
    <property type="match status" value="1"/>
</dbReference>
<comment type="caution">
    <text evidence="3">The sequence shown here is derived from an EMBL/GenBank/DDBJ whole genome shotgun (WGS) entry which is preliminary data.</text>
</comment>
<sequence length="564" mass="59810">MMPTKSQVLRADPQKVLDLIAGWKTTVAALEDHAETYLGYVQRPGGSYWDGRTAEAAQSRARQDYEAVTHVRDAVDSAARKITNTISSTLMPPLANAKQIIENAESHAGVHVNEDLSISYTPPEGTSKETAEANAKTVAAAEAELKAEAAKWWTAELDVARQINDAQSAIGKDLNASAALYDSRRAMPTPRVVGQPPGAQQAVFPPVPTEPTSGPGGLADLLGGEPGTSPPPGLAIPPQEIEAFNAMAGETLRREGVPPQQIEQLLNQAKVRAQEGYGLMGNRVPQAQGPGVARPGYIDGLADRWHANDAAFQRLYNLVGLGDPGAPSVGESWKQYLHGAAGLVEQAADPLGLPTAAIKSAVTDFLTSPSPAYYAGSHTADAAQTLPGLLFGGEGAAVRAGLPAEVVTEGGAPLTVLRGWQPTGGMSWHDFDAHFGTTDARIWPANNGFPQEWVPRPAHLPAGTIIDRFGSEYGRYLAPDGTPFADRALMPESVGGEYNRYMVTGKPLPPGWQILEGPVEPWFGQTPSPGTTQYMIVGPDGVQVRVKELVDRGILNDYGPLLGR</sequence>
<feature type="region of interest" description="Disordered" evidence="1">
    <location>
        <begin position="194"/>
        <end position="230"/>
    </location>
</feature>